<dbReference type="GO" id="GO:0072344">
    <property type="term" value="P:rescue of stalled ribosome"/>
    <property type="evidence" value="ECO:0007669"/>
    <property type="project" value="TreeGrafter"/>
</dbReference>
<dbReference type="GO" id="GO:0043022">
    <property type="term" value="F:ribosome binding"/>
    <property type="evidence" value="ECO:0007669"/>
    <property type="project" value="TreeGrafter"/>
</dbReference>
<name>A0A1K2IT18_9FLAO</name>
<keyword evidence="4" id="KW-1185">Reference proteome</keyword>
<dbReference type="GO" id="GO:0003747">
    <property type="term" value="F:translation release factor activity"/>
    <property type="evidence" value="ECO:0007669"/>
    <property type="project" value="InterPro"/>
</dbReference>
<dbReference type="PROSITE" id="PS00745">
    <property type="entry name" value="RF_PROK_I"/>
    <property type="match status" value="1"/>
</dbReference>
<dbReference type="PANTHER" id="PTHR47814">
    <property type="entry name" value="PEPTIDYL-TRNA HYDROLASE ARFB"/>
    <property type="match status" value="1"/>
</dbReference>
<dbReference type="SUPFAM" id="SSF110916">
    <property type="entry name" value="Peptidyl-tRNA hydrolase domain-like"/>
    <property type="match status" value="1"/>
</dbReference>
<dbReference type="Proteomes" id="UP000182034">
    <property type="component" value="Unassembled WGS sequence"/>
</dbReference>
<dbReference type="EMBL" id="FPKW01000010">
    <property type="protein sequence ID" value="SFZ95503.1"/>
    <property type="molecule type" value="Genomic_DNA"/>
</dbReference>
<feature type="region of interest" description="Disordered" evidence="1">
    <location>
        <begin position="104"/>
        <end position="134"/>
    </location>
</feature>
<protein>
    <submittedName>
        <fullName evidence="3">Ribosome-associated protein</fullName>
    </submittedName>
</protein>
<dbReference type="Gene3D" id="3.30.160.20">
    <property type="match status" value="1"/>
</dbReference>
<dbReference type="InterPro" id="IPR000352">
    <property type="entry name" value="Pep_chain_release_fac_I"/>
</dbReference>
<evidence type="ECO:0000313" key="3">
    <source>
        <dbReference type="EMBL" id="SFZ95503.1"/>
    </source>
</evidence>
<dbReference type="NCBIfam" id="NF006718">
    <property type="entry name" value="PRK09256.1"/>
    <property type="match status" value="1"/>
</dbReference>
<feature type="compositionally biased region" description="Basic and acidic residues" evidence="1">
    <location>
        <begin position="115"/>
        <end position="128"/>
    </location>
</feature>
<dbReference type="STRING" id="1612149.SAMN05216324_11072"/>
<dbReference type="GO" id="GO:0004045">
    <property type="term" value="F:peptidyl-tRNA hydrolase activity"/>
    <property type="evidence" value="ECO:0007669"/>
    <property type="project" value="TreeGrafter"/>
</dbReference>
<dbReference type="PANTHER" id="PTHR47814:SF1">
    <property type="entry name" value="PEPTIDYL-TRNA HYDROLASE ARFB"/>
    <property type="match status" value="1"/>
</dbReference>
<feature type="domain" description="Prokaryotic-type class I peptide chain release factors" evidence="2">
    <location>
        <begin position="18"/>
        <end position="34"/>
    </location>
</feature>
<accession>A0A1K2IT18</accession>
<dbReference type="AlphaFoldDB" id="A0A1K2IT18"/>
<reference evidence="4" key="1">
    <citation type="submission" date="2016-10" db="EMBL/GenBank/DDBJ databases">
        <authorList>
            <person name="Varghese N."/>
            <person name="Submissions S."/>
        </authorList>
    </citation>
    <scope>NUCLEOTIDE SEQUENCE [LARGE SCALE GENOMIC DNA]</scope>
    <source>
        <strain evidence="4">SUR2</strain>
    </source>
</reference>
<proteinExistence type="predicted"/>
<gene>
    <name evidence="3" type="ORF">SAMN05216324_11072</name>
</gene>
<evidence type="ECO:0000259" key="2">
    <source>
        <dbReference type="PROSITE" id="PS00745"/>
    </source>
</evidence>
<organism evidence="3 4">
    <name type="scientific">Chryseobacterium limigenitum</name>
    <dbReference type="NCBI Taxonomy" id="1612149"/>
    <lineage>
        <taxon>Bacteria</taxon>
        <taxon>Pseudomonadati</taxon>
        <taxon>Bacteroidota</taxon>
        <taxon>Flavobacteriia</taxon>
        <taxon>Flavobacteriales</taxon>
        <taxon>Weeksellaceae</taxon>
        <taxon>Chryseobacterium group</taxon>
        <taxon>Chryseobacterium</taxon>
    </lineage>
</organism>
<sequence>MILKMKDFTKELNFKTSRSSGAGGQNVNKVETAVTVLWKVDESEFFNERQKALIQEKLKNRINLEGLLFLTVSESRTQLMNKNKAIEKIIDIVNKALIVPRTRIATKPSRAKKEKRLDTKKKISEKKENRKFKY</sequence>
<dbReference type="Pfam" id="PF00472">
    <property type="entry name" value="RF-1"/>
    <property type="match status" value="1"/>
</dbReference>
<evidence type="ECO:0000313" key="4">
    <source>
        <dbReference type="Proteomes" id="UP000182034"/>
    </source>
</evidence>
<evidence type="ECO:0000256" key="1">
    <source>
        <dbReference type="SAM" id="MobiDB-lite"/>
    </source>
</evidence>